<dbReference type="FunCoup" id="A0A7R8UM40">
    <property type="interactions" value="36"/>
</dbReference>
<evidence type="ECO:0000313" key="3">
    <source>
        <dbReference type="EMBL" id="CAD7083351.1"/>
    </source>
</evidence>
<evidence type="ECO:0000256" key="1">
    <source>
        <dbReference type="SAM" id="MobiDB-lite"/>
    </source>
</evidence>
<keyword evidence="4" id="KW-1185">Reference proteome</keyword>
<dbReference type="GO" id="GO:0002028">
    <property type="term" value="P:regulation of sodium ion transport"/>
    <property type="evidence" value="ECO:0007669"/>
    <property type="project" value="TreeGrafter"/>
</dbReference>
<protein>
    <submittedName>
        <fullName evidence="3">Uncharacterized protein</fullName>
    </submittedName>
</protein>
<dbReference type="PANTHER" id="PTHR12335:SF3">
    <property type="entry name" value="IP11896P"/>
    <property type="match status" value="1"/>
</dbReference>
<dbReference type="InterPro" id="IPR031578">
    <property type="entry name" value="TipE"/>
</dbReference>
<proteinExistence type="predicted"/>
<reference evidence="3 4" key="1">
    <citation type="submission" date="2020-11" db="EMBL/GenBank/DDBJ databases">
        <authorList>
            <person name="Wallbank WR R."/>
            <person name="Pardo Diaz C."/>
            <person name="Kozak K."/>
            <person name="Martin S."/>
            <person name="Jiggins C."/>
            <person name="Moest M."/>
            <person name="Warren A I."/>
            <person name="Generalovic N T."/>
            <person name="Byers J.R.P. K."/>
            <person name="Montejo-Kovacevich G."/>
            <person name="Yen C E."/>
        </authorList>
    </citation>
    <scope>NUCLEOTIDE SEQUENCE [LARGE SCALE GENOMIC DNA]</scope>
</reference>
<dbReference type="AlphaFoldDB" id="A0A7R8UM40"/>
<keyword evidence="2" id="KW-1133">Transmembrane helix</keyword>
<organism evidence="3 4">
    <name type="scientific">Hermetia illucens</name>
    <name type="common">Black soldier fly</name>
    <dbReference type="NCBI Taxonomy" id="343691"/>
    <lineage>
        <taxon>Eukaryota</taxon>
        <taxon>Metazoa</taxon>
        <taxon>Ecdysozoa</taxon>
        <taxon>Arthropoda</taxon>
        <taxon>Hexapoda</taxon>
        <taxon>Insecta</taxon>
        <taxon>Pterygota</taxon>
        <taxon>Neoptera</taxon>
        <taxon>Endopterygota</taxon>
        <taxon>Diptera</taxon>
        <taxon>Brachycera</taxon>
        <taxon>Stratiomyomorpha</taxon>
        <taxon>Stratiomyidae</taxon>
        <taxon>Hermetiinae</taxon>
        <taxon>Hermetia</taxon>
    </lineage>
</organism>
<dbReference type="InParanoid" id="A0A7R8UM40"/>
<keyword evidence="2" id="KW-0812">Transmembrane</keyword>
<sequence length="378" mass="42045">MLMSDEKNTGSLRYKKEQVDPENLKKVNCNNGLACATLNGVFNCSNGHCKNMSEFYLCHHKADGFTLDPDKDNTKLNGFFECSGARCTKIKNKFTCDRYCSKITTTAVNVLIIQDDSLITAECDTAVAFNEARGADAGVRIDPPKQFWAETDGILLTSCMGVVKDGDKIRASDCLNGTLLAQSTIPHPFMNFTQFWKIYEESDKILDPSQKFLPKQSTLTIYNFSRLYINLEGCVNTLRGECKEFVANYGKDGDNNTHVSRYQCYYNKHDSSFAVARYDLAKTYRELIIAISVPSVLFVISFISLCIITQSVKVGDDAKMRCKYCSDENSDLEDNLPKSSSKKQLQNLNNTNLSRGGGEDSDIYAGAAAAVSTEMVSM</sequence>
<accession>A0A7R8UM40</accession>
<feature type="compositionally biased region" description="Low complexity" evidence="1">
    <location>
        <begin position="344"/>
        <end position="353"/>
    </location>
</feature>
<dbReference type="PANTHER" id="PTHR12335">
    <property type="entry name" value="TIPE PROTEIN TEMPERATURE-INDUCED PARALYTIC E"/>
    <property type="match status" value="1"/>
</dbReference>
<dbReference type="EMBL" id="LR899010">
    <property type="protein sequence ID" value="CAD7083351.1"/>
    <property type="molecule type" value="Genomic_DNA"/>
</dbReference>
<evidence type="ECO:0000313" key="4">
    <source>
        <dbReference type="Proteomes" id="UP000594454"/>
    </source>
</evidence>
<dbReference type="OrthoDB" id="6349518at2759"/>
<evidence type="ECO:0000256" key="2">
    <source>
        <dbReference type="SAM" id="Phobius"/>
    </source>
</evidence>
<feature type="transmembrane region" description="Helical" evidence="2">
    <location>
        <begin position="287"/>
        <end position="312"/>
    </location>
</feature>
<keyword evidence="2" id="KW-0472">Membrane</keyword>
<dbReference type="Proteomes" id="UP000594454">
    <property type="component" value="Chromosome 2"/>
</dbReference>
<dbReference type="GO" id="GO:0017080">
    <property type="term" value="F:sodium channel regulator activity"/>
    <property type="evidence" value="ECO:0007669"/>
    <property type="project" value="TreeGrafter"/>
</dbReference>
<dbReference type="GO" id="GO:0005886">
    <property type="term" value="C:plasma membrane"/>
    <property type="evidence" value="ECO:0007669"/>
    <property type="project" value="TreeGrafter"/>
</dbReference>
<gene>
    <name evidence="3" type="ORF">HERILL_LOCUS6321</name>
</gene>
<feature type="region of interest" description="Disordered" evidence="1">
    <location>
        <begin position="329"/>
        <end position="354"/>
    </location>
</feature>
<name>A0A7R8UM40_HERIL</name>